<dbReference type="Proteomes" id="UP000182938">
    <property type="component" value="Chromosome"/>
</dbReference>
<keyword evidence="3" id="KW-1185">Reference proteome</keyword>
<accession>A0A1L3MHY7</accession>
<protein>
    <submittedName>
        <fullName evidence="1">Uncharacterized protein</fullName>
    </submittedName>
</protein>
<evidence type="ECO:0000313" key="3">
    <source>
        <dbReference type="Proteomes" id="UP000182938"/>
    </source>
</evidence>
<evidence type="ECO:0000313" key="2">
    <source>
        <dbReference type="EMBL" id="QOK21979.1"/>
    </source>
</evidence>
<dbReference type="EMBL" id="CP013290">
    <property type="protein sequence ID" value="APH02043.1"/>
    <property type="molecule type" value="Genomic_DNA"/>
</dbReference>
<organism evidence="1 3">
    <name type="scientific">Janibacter indicus</name>
    <dbReference type="NCBI Taxonomy" id="857417"/>
    <lineage>
        <taxon>Bacteria</taxon>
        <taxon>Bacillati</taxon>
        <taxon>Actinomycetota</taxon>
        <taxon>Actinomycetes</taxon>
        <taxon>Micrococcales</taxon>
        <taxon>Intrasporangiaceae</taxon>
        <taxon>Janibacter</taxon>
    </lineage>
</organism>
<dbReference type="RefSeq" id="WP_072625200.1">
    <property type="nucleotide sequence ID" value="NZ_CP013290.1"/>
</dbReference>
<sequence>MIRRGTVASGLALVVASTTACGAIERVRGEGDSSGDFSISSTLDQVPATDLEEYTVRVADVGAATEAAGLERPDDPADKDATAQWLAPLTGVPAEDGYVPVPLHLPKLTVNSTRDLAAFDDLAGWSLVDVASYADIPETPGPFTYIAGDVDDDTLAHLPEVGDGVRTVGEGEDGDGDLSQSNAVQTTGAPVRMAQRDGQLAASDSTAAVKDWLTGPSEALTADPTVSSLAGALDEAGAISALMSVGHDFSANFLFVPVDAYGPLPHSEFDAVALGWSADDGEPVVTIAYHFADEAAANDSVESLRRVFEEGTDSRGARLSDSLALEEITAQGPVVTATLSTKTDRAHVDLISQLSKREAPFVHD</sequence>
<evidence type="ECO:0000313" key="4">
    <source>
        <dbReference type="Proteomes" id="UP000593998"/>
    </source>
</evidence>
<dbReference type="KEGG" id="jte:ASJ30_11350"/>
<gene>
    <name evidence="1" type="ORF">ASJ30_11350</name>
    <name evidence="2" type="ORF">IGS73_12795</name>
</gene>
<dbReference type="Proteomes" id="UP000593998">
    <property type="component" value="Chromosome"/>
</dbReference>
<dbReference type="PROSITE" id="PS51257">
    <property type="entry name" value="PROKAR_LIPOPROTEIN"/>
    <property type="match status" value="1"/>
</dbReference>
<reference evidence="1 3" key="1">
    <citation type="submission" date="2015-11" db="EMBL/GenBank/DDBJ databases">
        <authorList>
            <person name="Zhang Y."/>
            <person name="Guo Z."/>
        </authorList>
    </citation>
    <scope>NUCLEOTIDE SEQUENCE [LARGE SCALE GENOMIC DNA]</scope>
    <source>
        <strain evidence="1 3">YFY001</strain>
    </source>
</reference>
<proteinExistence type="predicted"/>
<dbReference type="AlphaFoldDB" id="A0A1L3MHY7"/>
<name>A0A1L3MHY7_9MICO</name>
<reference evidence="2 4" key="2">
    <citation type="submission" date="2020-10" db="EMBL/GenBank/DDBJ databases">
        <title>Janibacter indicus TT2 genome sequence.</title>
        <authorList>
            <person name="Lee K."/>
            <person name="Ganzorig M."/>
        </authorList>
    </citation>
    <scope>NUCLEOTIDE SEQUENCE [LARGE SCALE GENOMIC DNA]</scope>
    <source>
        <strain evidence="2 4">TT2</strain>
    </source>
</reference>
<dbReference type="EMBL" id="CP062789">
    <property type="protein sequence ID" value="QOK21979.1"/>
    <property type="molecule type" value="Genomic_DNA"/>
</dbReference>
<evidence type="ECO:0000313" key="1">
    <source>
        <dbReference type="EMBL" id="APH02043.1"/>
    </source>
</evidence>